<name>A0ABS8UMY1_DATST</name>
<evidence type="ECO:0000313" key="2">
    <source>
        <dbReference type="Proteomes" id="UP000823775"/>
    </source>
</evidence>
<reference evidence="1 2" key="1">
    <citation type="journal article" date="2021" name="BMC Genomics">
        <title>Datura genome reveals duplications of psychoactive alkaloid biosynthetic genes and high mutation rate following tissue culture.</title>
        <authorList>
            <person name="Rajewski A."/>
            <person name="Carter-House D."/>
            <person name="Stajich J."/>
            <person name="Litt A."/>
        </authorList>
    </citation>
    <scope>NUCLEOTIDE SEQUENCE [LARGE SCALE GENOMIC DNA]</scope>
    <source>
        <strain evidence="1">AR-01</strain>
    </source>
</reference>
<proteinExistence type="predicted"/>
<accession>A0ABS8UMY1</accession>
<dbReference type="EMBL" id="JACEIK010002290">
    <property type="protein sequence ID" value="MCD9560257.1"/>
    <property type="molecule type" value="Genomic_DNA"/>
</dbReference>
<dbReference type="Proteomes" id="UP000823775">
    <property type="component" value="Unassembled WGS sequence"/>
</dbReference>
<gene>
    <name evidence="1" type="ORF">HAX54_018778</name>
</gene>
<comment type="caution">
    <text evidence="1">The sequence shown here is derived from an EMBL/GenBank/DDBJ whole genome shotgun (WGS) entry which is preliminary data.</text>
</comment>
<keyword evidence="2" id="KW-1185">Reference proteome</keyword>
<protein>
    <submittedName>
        <fullName evidence="1">Uncharacterized protein</fullName>
    </submittedName>
</protein>
<sequence>MGFTNGSAIKSFCLKTSIIHCIGYSYRVEGVENAPAGTSHDKIELQENAANSKALIVALQVASEKLLIENVSSNIAATYVVQIRERGQSNISDKAGVTVDVGA</sequence>
<evidence type="ECO:0000313" key="1">
    <source>
        <dbReference type="EMBL" id="MCD9560257.1"/>
    </source>
</evidence>
<organism evidence="1 2">
    <name type="scientific">Datura stramonium</name>
    <name type="common">Jimsonweed</name>
    <name type="synonym">Common thornapple</name>
    <dbReference type="NCBI Taxonomy" id="4076"/>
    <lineage>
        <taxon>Eukaryota</taxon>
        <taxon>Viridiplantae</taxon>
        <taxon>Streptophyta</taxon>
        <taxon>Embryophyta</taxon>
        <taxon>Tracheophyta</taxon>
        <taxon>Spermatophyta</taxon>
        <taxon>Magnoliopsida</taxon>
        <taxon>eudicotyledons</taxon>
        <taxon>Gunneridae</taxon>
        <taxon>Pentapetalae</taxon>
        <taxon>asterids</taxon>
        <taxon>lamiids</taxon>
        <taxon>Solanales</taxon>
        <taxon>Solanaceae</taxon>
        <taxon>Solanoideae</taxon>
        <taxon>Datureae</taxon>
        <taxon>Datura</taxon>
    </lineage>
</organism>